<dbReference type="EMBL" id="BARV01044608">
    <property type="protein sequence ID" value="GAI61734.1"/>
    <property type="molecule type" value="Genomic_DNA"/>
</dbReference>
<name>X1S1R3_9ZZZZ</name>
<reference evidence="1" key="1">
    <citation type="journal article" date="2014" name="Front. Microbiol.">
        <title>High frequency of phylogenetically diverse reductive dehalogenase-homologous genes in deep subseafloor sedimentary metagenomes.</title>
        <authorList>
            <person name="Kawai M."/>
            <person name="Futagami T."/>
            <person name="Toyoda A."/>
            <person name="Takaki Y."/>
            <person name="Nishi S."/>
            <person name="Hori S."/>
            <person name="Arai W."/>
            <person name="Tsubouchi T."/>
            <person name="Morono Y."/>
            <person name="Uchiyama I."/>
            <person name="Ito T."/>
            <person name="Fujiyama A."/>
            <person name="Inagaki F."/>
            <person name="Takami H."/>
        </authorList>
    </citation>
    <scope>NUCLEOTIDE SEQUENCE</scope>
    <source>
        <strain evidence="1">Expedition CK06-06</strain>
    </source>
</reference>
<evidence type="ECO:0000313" key="1">
    <source>
        <dbReference type="EMBL" id="GAI61734.1"/>
    </source>
</evidence>
<dbReference type="SUPFAM" id="SSF55821">
    <property type="entry name" value="YrdC/RibB"/>
    <property type="match status" value="1"/>
</dbReference>
<comment type="caution">
    <text evidence="1">The sequence shown here is derived from an EMBL/GenBank/DDBJ whole genome shotgun (WGS) entry which is preliminary data.</text>
</comment>
<accession>X1S1R3</accession>
<proteinExistence type="predicted"/>
<sequence length="52" mass="6151">MDSQNKKNKNLFCSIEDTIDDIREGKIIIIVDDKSLHNEGVFFQLLLEYFIF</sequence>
<dbReference type="InterPro" id="IPR017945">
    <property type="entry name" value="DHBP_synth_RibB-like_a/b_dom"/>
</dbReference>
<protein>
    <recommendedName>
        <fullName evidence="2">3,4-dihydroxy-2-butanone-4-phosphate synthase</fullName>
    </recommendedName>
</protein>
<dbReference type="Gene3D" id="3.90.870.10">
    <property type="entry name" value="DHBP synthase"/>
    <property type="match status" value="1"/>
</dbReference>
<gene>
    <name evidence="1" type="ORF">S06H3_65903</name>
</gene>
<organism evidence="1">
    <name type="scientific">marine sediment metagenome</name>
    <dbReference type="NCBI Taxonomy" id="412755"/>
    <lineage>
        <taxon>unclassified sequences</taxon>
        <taxon>metagenomes</taxon>
        <taxon>ecological metagenomes</taxon>
    </lineage>
</organism>
<evidence type="ECO:0008006" key="2">
    <source>
        <dbReference type="Google" id="ProtNLM"/>
    </source>
</evidence>
<dbReference type="AlphaFoldDB" id="X1S1R3"/>